<sequence length="434" mass="48369">MFFKKVISLTMICALLILGTAACGKSDTSTVDQSDAKGQEQITITFVNWASAEEATKQLTLDMISEFEKQNPTIKVKNVPMPFSDVLNQLTIMNNAGNAPDIAQITNGDGMSLAYMGALEPTDNLLSEGFKADLNKTVYDLGLKDNQHYTIPWAGQPMGFWYNKKLMQDAGLDPNNPPQTLDELNKAMDIAKQKLPNSVVMLQIDTTIRTMGLEQEWPLMNAFGAISENRIQPSQMEPYAEWLRDLLKKGYTLPGKKLGEFRALAAQNNLLFGIDQPCFKGIVQTYDKSNKMSDEEFNEMWAVTTMPVGADNLSYSVPGDHNLVILKSSEHKEAAAKFAEFLAGDDYSLKNYVIPFGYVPVVQSAGERFPDSFKDPSLKAFSEKILQTEVRPPWGPDYSKYATDVMTSMQEIITTSKPVPDILNSLQTKLQNYK</sequence>
<dbReference type="KEGG" id="dhd:Dhaf_2627"/>
<dbReference type="Proteomes" id="UP000007726">
    <property type="component" value="Chromosome"/>
</dbReference>
<evidence type="ECO:0000256" key="1">
    <source>
        <dbReference type="SAM" id="SignalP"/>
    </source>
</evidence>
<dbReference type="SUPFAM" id="SSF53850">
    <property type="entry name" value="Periplasmic binding protein-like II"/>
    <property type="match status" value="1"/>
</dbReference>
<feature type="signal peptide" evidence="1">
    <location>
        <begin position="1"/>
        <end position="24"/>
    </location>
</feature>
<feature type="chain" id="PRO_5002872701" evidence="1">
    <location>
        <begin position="25"/>
        <end position="434"/>
    </location>
</feature>
<gene>
    <name evidence="2" type="ordered locus">Dhaf_2627</name>
</gene>
<reference evidence="2 3" key="1">
    <citation type="journal article" date="2012" name="BMC Microbiol.">
        <title>Genome sequence of Desulfitobacterium hafniense DCB-2, a Gram-positive anaerobe capable of dehalogenation and metal reduction.</title>
        <authorList>
            <person name="Kim S.H."/>
            <person name="Harzman C."/>
            <person name="Davis J.K."/>
            <person name="Hutcheson R."/>
            <person name="Broderick J.B."/>
            <person name="Marsh T.L."/>
            <person name="Tiedje J.M."/>
        </authorList>
    </citation>
    <scope>NUCLEOTIDE SEQUENCE [LARGE SCALE GENOMIC DNA]</scope>
    <source>
        <strain evidence="3">DSM 10664 / DCB-2</strain>
    </source>
</reference>
<dbReference type="Gene3D" id="3.40.190.10">
    <property type="entry name" value="Periplasmic binding protein-like II"/>
    <property type="match status" value="2"/>
</dbReference>
<name>B8FVE4_DESHD</name>
<dbReference type="Pfam" id="PF01547">
    <property type="entry name" value="SBP_bac_1"/>
    <property type="match status" value="1"/>
</dbReference>
<evidence type="ECO:0000313" key="2">
    <source>
        <dbReference type="EMBL" id="ACL20653.1"/>
    </source>
</evidence>
<dbReference type="InterPro" id="IPR050490">
    <property type="entry name" value="Bact_solute-bd_prot1"/>
</dbReference>
<dbReference type="HOGENOM" id="CLU_031285_10_1_9"/>
<accession>B8FVE4</accession>
<dbReference type="InterPro" id="IPR006059">
    <property type="entry name" value="SBP"/>
</dbReference>
<organism evidence="2 3">
    <name type="scientific">Desulfitobacterium hafniense (strain DSM 10664 / DCB-2)</name>
    <dbReference type="NCBI Taxonomy" id="272564"/>
    <lineage>
        <taxon>Bacteria</taxon>
        <taxon>Bacillati</taxon>
        <taxon>Bacillota</taxon>
        <taxon>Clostridia</taxon>
        <taxon>Eubacteriales</taxon>
        <taxon>Desulfitobacteriaceae</taxon>
        <taxon>Desulfitobacterium</taxon>
    </lineage>
</organism>
<dbReference type="EMBL" id="CP001336">
    <property type="protein sequence ID" value="ACL20653.1"/>
    <property type="molecule type" value="Genomic_DNA"/>
</dbReference>
<proteinExistence type="predicted"/>
<dbReference type="RefSeq" id="WP_015944127.1">
    <property type="nucleotide sequence ID" value="NC_011830.1"/>
</dbReference>
<dbReference type="PANTHER" id="PTHR43649">
    <property type="entry name" value="ARABINOSE-BINDING PROTEIN-RELATED"/>
    <property type="match status" value="1"/>
</dbReference>
<dbReference type="PANTHER" id="PTHR43649:SF12">
    <property type="entry name" value="DIACETYLCHITOBIOSE BINDING PROTEIN DASA"/>
    <property type="match status" value="1"/>
</dbReference>
<dbReference type="PROSITE" id="PS51257">
    <property type="entry name" value="PROKAR_LIPOPROTEIN"/>
    <property type="match status" value="1"/>
</dbReference>
<keyword evidence="1" id="KW-0732">Signal</keyword>
<dbReference type="AlphaFoldDB" id="B8FVE4"/>
<protein>
    <submittedName>
        <fullName evidence="2">Extracellular solute-binding protein family 1</fullName>
    </submittedName>
</protein>
<evidence type="ECO:0000313" key="3">
    <source>
        <dbReference type="Proteomes" id="UP000007726"/>
    </source>
</evidence>